<comment type="caution">
    <text evidence="2">The sequence shown here is derived from an EMBL/GenBank/DDBJ whole genome shotgun (WGS) entry which is preliminary data.</text>
</comment>
<reference evidence="2" key="1">
    <citation type="submission" date="2020-11" db="EMBL/GenBank/DDBJ databases">
        <title>Bacterial whole genome sequence for Caenimonas sp. DR4.4.</title>
        <authorList>
            <person name="Le V."/>
            <person name="Ko S.-R."/>
            <person name="Ahn C.-Y."/>
            <person name="Oh H.-M."/>
        </authorList>
    </citation>
    <scope>NUCLEOTIDE SEQUENCE</scope>
    <source>
        <strain evidence="2">DR4.4</strain>
    </source>
</reference>
<evidence type="ECO:0000313" key="2">
    <source>
        <dbReference type="EMBL" id="MBG9389894.1"/>
    </source>
</evidence>
<feature type="chain" id="PRO_5036873802" evidence="1">
    <location>
        <begin position="24"/>
        <end position="179"/>
    </location>
</feature>
<accession>A0A931H739</accession>
<dbReference type="EMBL" id="JADWYS010000001">
    <property type="protein sequence ID" value="MBG9389894.1"/>
    <property type="molecule type" value="Genomic_DNA"/>
</dbReference>
<keyword evidence="3" id="KW-1185">Reference proteome</keyword>
<name>A0A931H739_9BURK</name>
<feature type="signal peptide" evidence="1">
    <location>
        <begin position="1"/>
        <end position="23"/>
    </location>
</feature>
<dbReference type="Proteomes" id="UP000651050">
    <property type="component" value="Unassembled WGS sequence"/>
</dbReference>
<evidence type="ECO:0000313" key="3">
    <source>
        <dbReference type="Proteomes" id="UP000651050"/>
    </source>
</evidence>
<proteinExistence type="predicted"/>
<dbReference type="SUPFAM" id="SSF52799">
    <property type="entry name" value="(Phosphotyrosine protein) phosphatases II"/>
    <property type="match status" value="1"/>
</dbReference>
<protein>
    <submittedName>
        <fullName evidence="2">Protein tyrosine phosphatase family protein</fullName>
    </submittedName>
</protein>
<dbReference type="CDD" id="cd14503">
    <property type="entry name" value="PTP-bact"/>
    <property type="match status" value="1"/>
</dbReference>
<dbReference type="AlphaFoldDB" id="A0A931H739"/>
<organism evidence="2 3">
    <name type="scientific">Caenimonas aquaedulcis</name>
    <dbReference type="NCBI Taxonomy" id="2793270"/>
    <lineage>
        <taxon>Bacteria</taxon>
        <taxon>Pseudomonadati</taxon>
        <taxon>Pseudomonadota</taxon>
        <taxon>Betaproteobacteria</taxon>
        <taxon>Burkholderiales</taxon>
        <taxon>Comamonadaceae</taxon>
        <taxon>Caenimonas</taxon>
    </lineage>
</organism>
<gene>
    <name evidence="2" type="ORF">I5803_17820</name>
</gene>
<keyword evidence="1" id="KW-0732">Signal</keyword>
<dbReference type="InterPro" id="IPR029021">
    <property type="entry name" value="Prot-tyrosine_phosphatase-like"/>
</dbReference>
<evidence type="ECO:0000256" key="1">
    <source>
        <dbReference type="SAM" id="SignalP"/>
    </source>
</evidence>
<sequence length="179" mass="19392">MIRRFLLTALACIAMTVSIPAFAQQAGVTAPNVVPITPQLTTSGQPTRESLASLGAAGYQGVIYLAPLTVPDAVPDEAAILRRQGISFTNIPITFNQPGEKDFEAFTDALAGLQGKKVLVHCQVNMRASSMVFLYRVIVGKENPEAAYPSVSKVWTPDGRWKNFIVATLKKHGVDFEPY</sequence>
<dbReference type="RefSeq" id="WP_196987665.1">
    <property type="nucleotide sequence ID" value="NZ_JADWYS010000001.1"/>
</dbReference>
<dbReference type="Gene3D" id="3.90.190.10">
    <property type="entry name" value="Protein tyrosine phosphatase superfamily"/>
    <property type="match status" value="1"/>
</dbReference>